<dbReference type="Proteomes" id="UP001321473">
    <property type="component" value="Unassembled WGS sequence"/>
</dbReference>
<comment type="caution">
    <text evidence="1">The sequence shown here is derived from an EMBL/GenBank/DDBJ whole genome shotgun (WGS) entry which is preliminary data.</text>
</comment>
<organism evidence="1 2">
    <name type="scientific">Amblyomma americanum</name>
    <name type="common">Lone star tick</name>
    <dbReference type="NCBI Taxonomy" id="6943"/>
    <lineage>
        <taxon>Eukaryota</taxon>
        <taxon>Metazoa</taxon>
        <taxon>Ecdysozoa</taxon>
        <taxon>Arthropoda</taxon>
        <taxon>Chelicerata</taxon>
        <taxon>Arachnida</taxon>
        <taxon>Acari</taxon>
        <taxon>Parasitiformes</taxon>
        <taxon>Ixodida</taxon>
        <taxon>Ixodoidea</taxon>
        <taxon>Ixodidae</taxon>
        <taxon>Amblyomminae</taxon>
        <taxon>Amblyomma</taxon>
    </lineage>
</organism>
<accession>A0AAQ4CWX0</accession>
<protein>
    <submittedName>
        <fullName evidence="1">Uncharacterized protein</fullName>
    </submittedName>
</protein>
<proteinExistence type="predicted"/>
<name>A0AAQ4CWX0_AMBAM</name>
<evidence type="ECO:0000313" key="1">
    <source>
        <dbReference type="EMBL" id="KAK8754710.1"/>
    </source>
</evidence>
<dbReference type="EMBL" id="JARKHS020036873">
    <property type="protein sequence ID" value="KAK8754710.1"/>
    <property type="molecule type" value="Genomic_DNA"/>
</dbReference>
<dbReference type="AlphaFoldDB" id="A0AAQ4CWX0"/>
<gene>
    <name evidence="1" type="ORF">V5799_002579</name>
</gene>
<reference evidence="1 2" key="1">
    <citation type="journal article" date="2023" name="Arcadia Sci">
        <title>De novo assembly of a long-read Amblyomma americanum tick genome.</title>
        <authorList>
            <person name="Chou S."/>
            <person name="Poskanzer K.E."/>
            <person name="Rollins M."/>
            <person name="Thuy-Boun P.S."/>
        </authorList>
    </citation>
    <scope>NUCLEOTIDE SEQUENCE [LARGE SCALE GENOMIC DNA]</scope>
    <source>
        <strain evidence="1">F_SG_1</strain>
        <tissue evidence="1">Salivary glands</tissue>
    </source>
</reference>
<sequence>MQAPETSLLEDVHHDFNTMDFSNAFLETSTATSLLNMSDSHSLVLVCSARQETHSTGRKRDAACQTEECATSGKLALLL</sequence>
<evidence type="ECO:0000313" key="2">
    <source>
        <dbReference type="Proteomes" id="UP001321473"/>
    </source>
</evidence>
<keyword evidence="2" id="KW-1185">Reference proteome</keyword>